<dbReference type="GeneID" id="95457386"/>
<gene>
    <name evidence="3" type="ORF">GCM10010497_53160</name>
</gene>
<dbReference type="SUPFAM" id="SSF48264">
    <property type="entry name" value="Cytochrome P450"/>
    <property type="match status" value="1"/>
</dbReference>
<sequence length="406" mass="43125">MTAEPTRGIRDDRPEGPYIRDDRSTPDQRPEGRSTPDDRSERSGGAWARLPAMNPVTPSAATPSGPEPGRATSPVRTGRGAAPLPGRVRTAPVPVGEPGGAGGRTVAPSPLDPGASQDPHGIHRRLREEFPLTYDPLLRAWVLSRYADVATALTDGRFTHGHRPGDPPCARAHVDVDTAALRSVTERTAYVLARRIAERPQADLVADFCHWLPAGTVAAAVGVPYRDMMRLVRGRAAGALAGECGTQIAVREKALASFLGNVLSDPDQVAALRDAPAALVARAWTESLRRDPPVQIAVRRTASEVPVSGGTIPAGSSVALLVGSAGRDPERFRDPDRFDPLRDDPGQLTYGPGFCPAVLLAGIEAEYALRALFAEMPRLRLADGFRPTAAGLITRAPRTLIVRPGG</sequence>
<dbReference type="Gene3D" id="1.10.630.10">
    <property type="entry name" value="Cytochrome P450"/>
    <property type="match status" value="1"/>
</dbReference>
<feature type="region of interest" description="Disordered" evidence="2">
    <location>
        <begin position="1"/>
        <end position="121"/>
    </location>
</feature>
<dbReference type="RefSeq" id="WP_229991693.1">
    <property type="nucleotide sequence ID" value="NZ_BMSJ01000011.1"/>
</dbReference>
<name>A0AAV4KQ11_9ACTN</name>
<evidence type="ECO:0000313" key="4">
    <source>
        <dbReference type="Proteomes" id="UP000642014"/>
    </source>
</evidence>
<evidence type="ECO:0000313" key="3">
    <source>
        <dbReference type="EMBL" id="GGR43077.1"/>
    </source>
</evidence>
<dbReference type="GO" id="GO:0020037">
    <property type="term" value="F:heme binding"/>
    <property type="evidence" value="ECO:0007669"/>
    <property type="project" value="InterPro"/>
</dbReference>
<dbReference type="GO" id="GO:0016705">
    <property type="term" value="F:oxidoreductase activity, acting on paired donors, with incorporation or reduction of molecular oxygen"/>
    <property type="evidence" value="ECO:0007669"/>
    <property type="project" value="InterPro"/>
</dbReference>
<comment type="similarity">
    <text evidence="1">Belongs to the cytochrome P450 family.</text>
</comment>
<dbReference type="InterPro" id="IPR036396">
    <property type="entry name" value="Cyt_P450_sf"/>
</dbReference>
<dbReference type="GO" id="GO:0004497">
    <property type="term" value="F:monooxygenase activity"/>
    <property type="evidence" value="ECO:0007669"/>
    <property type="project" value="InterPro"/>
</dbReference>
<dbReference type="Pfam" id="PF00067">
    <property type="entry name" value="p450"/>
    <property type="match status" value="1"/>
</dbReference>
<dbReference type="Proteomes" id="UP000642014">
    <property type="component" value="Unassembled WGS sequence"/>
</dbReference>
<accession>A0AAV4KQ11</accession>
<proteinExistence type="inferred from homology"/>
<evidence type="ECO:0000256" key="2">
    <source>
        <dbReference type="SAM" id="MobiDB-lite"/>
    </source>
</evidence>
<feature type="compositionally biased region" description="Basic and acidic residues" evidence="2">
    <location>
        <begin position="7"/>
        <end position="42"/>
    </location>
</feature>
<dbReference type="GO" id="GO:0005506">
    <property type="term" value="F:iron ion binding"/>
    <property type="evidence" value="ECO:0007669"/>
    <property type="project" value="InterPro"/>
</dbReference>
<dbReference type="PANTHER" id="PTHR46696">
    <property type="entry name" value="P450, PUTATIVE (EUROFUNG)-RELATED"/>
    <property type="match status" value="1"/>
</dbReference>
<reference evidence="3 4" key="1">
    <citation type="journal article" date="2014" name="Int. J. Syst. Evol. Microbiol.">
        <title>Complete genome sequence of Corynebacterium casei LMG S-19264T (=DSM 44701T), isolated from a smear-ripened cheese.</title>
        <authorList>
            <consortium name="US DOE Joint Genome Institute (JGI-PGF)"/>
            <person name="Walter F."/>
            <person name="Albersmeier A."/>
            <person name="Kalinowski J."/>
            <person name="Ruckert C."/>
        </authorList>
    </citation>
    <scope>NUCLEOTIDE SEQUENCE [LARGE SCALE GENOMIC DNA]</scope>
    <source>
        <strain evidence="3 4">JCM 4205</strain>
    </source>
</reference>
<dbReference type="AlphaFoldDB" id="A0AAV4KQ11"/>
<comment type="caution">
    <text evidence="3">The sequence shown here is derived from an EMBL/GenBank/DDBJ whole genome shotgun (WGS) entry which is preliminary data.</text>
</comment>
<dbReference type="EMBL" id="BMSJ01000011">
    <property type="protein sequence ID" value="GGR43077.1"/>
    <property type="molecule type" value="Genomic_DNA"/>
</dbReference>
<evidence type="ECO:0008006" key="5">
    <source>
        <dbReference type="Google" id="ProtNLM"/>
    </source>
</evidence>
<evidence type="ECO:0000256" key="1">
    <source>
        <dbReference type="ARBA" id="ARBA00010617"/>
    </source>
</evidence>
<organism evidence="3 4">
    <name type="scientific">Streptomyces cinereoruber</name>
    <dbReference type="NCBI Taxonomy" id="67260"/>
    <lineage>
        <taxon>Bacteria</taxon>
        <taxon>Bacillati</taxon>
        <taxon>Actinomycetota</taxon>
        <taxon>Actinomycetes</taxon>
        <taxon>Kitasatosporales</taxon>
        <taxon>Streptomycetaceae</taxon>
        <taxon>Streptomyces</taxon>
    </lineage>
</organism>
<dbReference type="InterPro" id="IPR001128">
    <property type="entry name" value="Cyt_P450"/>
</dbReference>
<protein>
    <recommendedName>
        <fullName evidence="5">Cytochrome P450</fullName>
    </recommendedName>
</protein>
<dbReference type="PANTHER" id="PTHR46696:SF3">
    <property type="entry name" value="PULCHERRIMINIC ACID SYNTHASE"/>
    <property type="match status" value="1"/>
</dbReference>